<dbReference type="EMBL" id="BK015146">
    <property type="protein sequence ID" value="DAD92823.1"/>
    <property type="molecule type" value="Genomic_DNA"/>
</dbReference>
<organism evidence="1">
    <name type="scientific">Siphoviridae sp. cthSp75</name>
    <dbReference type="NCBI Taxonomy" id="2826424"/>
    <lineage>
        <taxon>Viruses</taxon>
        <taxon>Duplodnaviria</taxon>
        <taxon>Heunggongvirae</taxon>
        <taxon>Uroviricota</taxon>
        <taxon>Caudoviricetes</taxon>
    </lineage>
</organism>
<dbReference type="Gene3D" id="3.30.420.240">
    <property type="match status" value="1"/>
</dbReference>
<dbReference type="Gene3D" id="3.40.50.300">
    <property type="entry name" value="P-loop containing nucleotide triphosphate hydrolases"/>
    <property type="match status" value="1"/>
</dbReference>
<accession>A0A8S5NEN2</accession>
<dbReference type="Pfam" id="PF03237">
    <property type="entry name" value="Terminase_6N"/>
    <property type="match status" value="1"/>
</dbReference>
<dbReference type="InterPro" id="IPR027417">
    <property type="entry name" value="P-loop_NTPase"/>
</dbReference>
<reference evidence="1" key="1">
    <citation type="journal article" date="2021" name="Proc. Natl. Acad. Sci. U.S.A.">
        <title>A Catalog of Tens of Thousands of Viruses from Human Metagenomes Reveals Hidden Associations with Chronic Diseases.</title>
        <authorList>
            <person name="Tisza M.J."/>
            <person name="Buck C.B."/>
        </authorList>
    </citation>
    <scope>NUCLEOTIDE SEQUENCE</scope>
    <source>
        <strain evidence="1">CthSp75</strain>
    </source>
</reference>
<proteinExistence type="predicted"/>
<evidence type="ECO:0000313" key="1">
    <source>
        <dbReference type="EMBL" id="DAD92823.1"/>
    </source>
</evidence>
<sequence length="448" mass="51657">MTVAADAKVITIPYTPRPFWRDVLHPNLEQYRFAVIVAHRRFGKSVGSVNHLIKKALTMTKYPSPNYAYLAPFLKQAKMIAWDYLKRYTAGIPDRKVNESELYVEFPSYHKDARGARIYIIGADRPDGLRGTYWDGVVIDEYAQIRKELWGEVIRPALSDRHGWAVFIGTPKGQNQFYDIYLQAQKNNNWFSCLYTVDETGIIPPEELEDMKREMTKTEIRQELYCDFAANAYNRLISLDSINAAMERDLQEEDYKDMPKVMGVDVARFGDDSCVIFKRQGLMTFEPIVCKEVDNMTFAGIIAREIDDWGPDTVFIDAGRGEGVIDRLRQIGYKGVVEVPFGGKAIEDTRYMNKRAEMWDGCRQWLEQGGSLPYDPNLRTELSMPEYTFDSMNRIKLESKESIKEKTGRSPDMADALCLTFAYPVSFARKNLYQRAKKLGQVRKYGRL</sequence>
<name>A0A8S5NEN2_9CAUD</name>
<protein>
    <submittedName>
        <fullName evidence="1">Terminase large subunit</fullName>
    </submittedName>
</protein>